<evidence type="ECO:0000256" key="2">
    <source>
        <dbReference type="ARBA" id="ARBA00022475"/>
    </source>
</evidence>
<evidence type="ECO:0000256" key="4">
    <source>
        <dbReference type="ARBA" id="ARBA00022989"/>
    </source>
</evidence>
<dbReference type="Proteomes" id="UP000281975">
    <property type="component" value="Unassembled WGS sequence"/>
</dbReference>
<gene>
    <name evidence="7" type="ORF">C7446_1720</name>
</gene>
<dbReference type="PANTHER" id="PTHR33545:SF5">
    <property type="entry name" value="UPF0750 MEMBRANE PROTEIN YITT"/>
    <property type="match status" value="1"/>
</dbReference>
<dbReference type="Pfam" id="PF02588">
    <property type="entry name" value="YitT_membrane"/>
    <property type="match status" value="1"/>
</dbReference>
<protein>
    <submittedName>
        <fullName evidence="7">Putative 5xTM membrane YitT family protein</fullName>
    </submittedName>
</protein>
<feature type="transmembrane region" description="Helical" evidence="6">
    <location>
        <begin position="112"/>
        <end position="130"/>
    </location>
</feature>
<dbReference type="OrthoDB" id="3296441at2"/>
<dbReference type="EMBL" id="RBIN01000004">
    <property type="protein sequence ID" value="RKR04511.1"/>
    <property type="molecule type" value="Genomic_DNA"/>
</dbReference>
<dbReference type="InterPro" id="IPR051461">
    <property type="entry name" value="UPF0750_membrane"/>
</dbReference>
<dbReference type="GO" id="GO:0005886">
    <property type="term" value="C:plasma membrane"/>
    <property type="evidence" value="ECO:0007669"/>
    <property type="project" value="UniProtKB-SubCell"/>
</dbReference>
<evidence type="ECO:0000256" key="5">
    <source>
        <dbReference type="ARBA" id="ARBA00023136"/>
    </source>
</evidence>
<reference evidence="7 8" key="1">
    <citation type="submission" date="2018-10" db="EMBL/GenBank/DDBJ databases">
        <title>Genomic Encyclopedia of Type Strains, Phase IV (KMG-IV): sequencing the most valuable type-strain genomes for metagenomic binning, comparative biology and taxonomic classification.</title>
        <authorList>
            <person name="Goeker M."/>
        </authorList>
    </citation>
    <scope>NUCLEOTIDE SEQUENCE [LARGE SCALE GENOMIC DNA]</scope>
    <source>
        <strain evidence="7 8">DSM 23229</strain>
    </source>
</reference>
<comment type="subcellular location">
    <subcellularLocation>
        <location evidence="1">Cell membrane</location>
        <topology evidence="1">Multi-pass membrane protein</topology>
    </subcellularLocation>
</comment>
<evidence type="ECO:0000313" key="7">
    <source>
        <dbReference type="EMBL" id="RKR04511.1"/>
    </source>
</evidence>
<keyword evidence="3 6" id="KW-0812">Transmembrane</keyword>
<feature type="transmembrane region" description="Helical" evidence="6">
    <location>
        <begin position="20"/>
        <end position="41"/>
    </location>
</feature>
<feature type="transmembrane region" description="Helical" evidence="6">
    <location>
        <begin position="82"/>
        <end position="100"/>
    </location>
</feature>
<proteinExistence type="predicted"/>
<feature type="transmembrane region" description="Helical" evidence="6">
    <location>
        <begin position="178"/>
        <end position="195"/>
    </location>
</feature>
<dbReference type="InterPro" id="IPR003740">
    <property type="entry name" value="YitT"/>
</dbReference>
<dbReference type="AlphaFoldDB" id="A0A420WXL9"/>
<evidence type="ECO:0000256" key="3">
    <source>
        <dbReference type="ARBA" id="ARBA00022692"/>
    </source>
</evidence>
<keyword evidence="2" id="KW-1003">Cell membrane</keyword>
<evidence type="ECO:0000256" key="1">
    <source>
        <dbReference type="ARBA" id="ARBA00004651"/>
    </source>
</evidence>
<dbReference type="RefSeq" id="WP_121172652.1">
    <property type="nucleotide sequence ID" value="NZ_RBIN01000004.1"/>
</dbReference>
<keyword evidence="5 6" id="KW-0472">Membrane</keyword>
<dbReference type="PANTHER" id="PTHR33545">
    <property type="entry name" value="UPF0750 MEMBRANE PROTEIN YITT-RELATED"/>
    <property type="match status" value="1"/>
</dbReference>
<accession>A0A420WXL9</accession>
<keyword evidence="8" id="KW-1185">Reference proteome</keyword>
<evidence type="ECO:0000256" key="6">
    <source>
        <dbReference type="SAM" id="Phobius"/>
    </source>
</evidence>
<organism evidence="7 8">
    <name type="scientific">Kushneria sinocarnis</name>
    <dbReference type="NCBI Taxonomy" id="595502"/>
    <lineage>
        <taxon>Bacteria</taxon>
        <taxon>Pseudomonadati</taxon>
        <taxon>Pseudomonadota</taxon>
        <taxon>Gammaproteobacteria</taxon>
        <taxon>Oceanospirillales</taxon>
        <taxon>Halomonadaceae</taxon>
        <taxon>Kushneria</taxon>
    </lineage>
</organism>
<comment type="caution">
    <text evidence="7">The sequence shown here is derived from an EMBL/GenBank/DDBJ whole genome shotgun (WGS) entry which is preliminary data.</text>
</comment>
<sequence>MTTTDAASQRHRPWEDGMAILLGSACAALGLGLYEHAHILIGSTAGIALLISYATGWSFGPVFFVVNLPFYWLAWQRVGHQFTFKTFAAIALLSWISWYLSDWIEIGEVAPLFAALMGGALIGLGALALFRHRGSLGGFNILALYVQDRHGWRAGNVQMGLDGLVMLAAFFVLPAGNVLYSILGAVVLAVILTFNHRPGRYTGVSSN</sequence>
<keyword evidence="4 6" id="KW-1133">Transmembrane helix</keyword>
<feature type="transmembrane region" description="Helical" evidence="6">
    <location>
        <begin position="47"/>
        <end position="70"/>
    </location>
</feature>
<name>A0A420WXL9_9GAMM</name>
<evidence type="ECO:0000313" key="8">
    <source>
        <dbReference type="Proteomes" id="UP000281975"/>
    </source>
</evidence>